<dbReference type="SUPFAM" id="SSF81383">
    <property type="entry name" value="F-box domain"/>
    <property type="match status" value="1"/>
</dbReference>
<dbReference type="Proteomes" id="UP000011116">
    <property type="component" value="Chromosome 7H"/>
</dbReference>
<dbReference type="InterPro" id="IPR050796">
    <property type="entry name" value="SCF_F-box_component"/>
</dbReference>
<dbReference type="Gene3D" id="1.20.1280.50">
    <property type="match status" value="1"/>
</dbReference>
<dbReference type="InterPro" id="IPR017451">
    <property type="entry name" value="F-box-assoc_interact_dom"/>
</dbReference>
<reference evidence="2" key="2">
    <citation type="submission" date="2020-10" db="EMBL/GenBank/DDBJ databases">
        <authorList>
            <person name="Scholz U."/>
            <person name="Mascher M."/>
            <person name="Fiebig A."/>
        </authorList>
    </citation>
    <scope>NUCLEOTIDE SEQUENCE [LARGE SCALE GENOMIC DNA]</scope>
    <source>
        <strain evidence="2">cv. Morex</strain>
    </source>
</reference>
<dbReference type="CDD" id="cd22157">
    <property type="entry name" value="F-box_AtFBW1-like"/>
    <property type="match status" value="1"/>
</dbReference>
<feature type="domain" description="F-box" evidence="1">
    <location>
        <begin position="8"/>
        <end position="55"/>
    </location>
</feature>
<keyword evidence="3" id="KW-1185">Reference proteome</keyword>
<dbReference type="AlphaFoldDB" id="A0A8I6Z8L3"/>
<reference evidence="2" key="3">
    <citation type="submission" date="2022-01" db="UniProtKB">
        <authorList>
            <consortium name="EnsemblPlants"/>
        </authorList>
    </citation>
    <scope>IDENTIFICATION</scope>
    <source>
        <strain evidence="2">subsp. vulgare</strain>
    </source>
</reference>
<evidence type="ECO:0000313" key="3">
    <source>
        <dbReference type="Proteomes" id="UP000011116"/>
    </source>
</evidence>
<organism evidence="2 3">
    <name type="scientific">Hordeum vulgare subsp. vulgare</name>
    <name type="common">Domesticated barley</name>
    <dbReference type="NCBI Taxonomy" id="112509"/>
    <lineage>
        <taxon>Eukaryota</taxon>
        <taxon>Viridiplantae</taxon>
        <taxon>Streptophyta</taxon>
        <taxon>Embryophyta</taxon>
        <taxon>Tracheophyta</taxon>
        <taxon>Spermatophyta</taxon>
        <taxon>Magnoliopsida</taxon>
        <taxon>Liliopsida</taxon>
        <taxon>Poales</taxon>
        <taxon>Poaceae</taxon>
        <taxon>BOP clade</taxon>
        <taxon>Pooideae</taxon>
        <taxon>Triticodae</taxon>
        <taxon>Triticeae</taxon>
        <taxon>Hordeinae</taxon>
        <taxon>Hordeum</taxon>
    </lineage>
</organism>
<dbReference type="Pfam" id="PF08268">
    <property type="entry name" value="FBA_3"/>
    <property type="match status" value="1"/>
</dbReference>
<accession>A0A8I6Z8L3</accession>
<dbReference type="Gramene" id="HORVU.MOREX.r3.7HG0742810.1">
    <property type="protein sequence ID" value="HORVU.MOREX.r3.7HG0742810.1.CDS1"/>
    <property type="gene ID" value="HORVU.MOREX.r3.7HG0742810"/>
</dbReference>
<dbReference type="NCBIfam" id="TIGR01640">
    <property type="entry name" value="F_box_assoc_1"/>
    <property type="match status" value="1"/>
</dbReference>
<dbReference type="EnsemblPlants" id="HORVU.MOREX.r3.7HG0742810.1">
    <property type="protein sequence ID" value="HORVU.MOREX.r3.7HG0742810.1.CDS1"/>
    <property type="gene ID" value="HORVU.MOREX.r3.7HG0742810"/>
</dbReference>
<proteinExistence type="predicted"/>
<evidence type="ECO:0000259" key="1">
    <source>
        <dbReference type="PROSITE" id="PS50181"/>
    </source>
</evidence>
<dbReference type="InterPro" id="IPR001810">
    <property type="entry name" value="F-box_dom"/>
</dbReference>
<dbReference type="Pfam" id="PF12937">
    <property type="entry name" value="F-box-like"/>
    <property type="match status" value="1"/>
</dbReference>
<dbReference type="PANTHER" id="PTHR31672:SF2">
    <property type="entry name" value="F-BOX DOMAIN-CONTAINING PROTEIN"/>
    <property type="match status" value="1"/>
</dbReference>
<protein>
    <recommendedName>
        <fullName evidence="1">F-box domain-containing protein</fullName>
    </recommendedName>
</protein>
<reference evidence="3" key="1">
    <citation type="journal article" date="2012" name="Nature">
        <title>A physical, genetic and functional sequence assembly of the barley genome.</title>
        <authorList>
            <consortium name="The International Barley Genome Sequencing Consortium"/>
            <person name="Mayer K.F."/>
            <person name="Waugh R."/>
            <person name="Brown J.W."/>
            <person name="Schulman A."/>
            <person name="Langridge P."/>
            <person name="Platzer M."/>
            <person name="Fincher G.B."/>
            <person name="Muehlbauer G.J."/>
            <person name="Sato K."/>
            <person name="Close T.J."/>
            <person name="Wise R.P."/>
            <person name="Stein N."/>
        </authorList>
    </citation>
    <scope>NUCLEOTIDE SEQUENCE [LARGE SCALE GENOMIC DNA]</scope>
    <source>
        <strain evidence="3">cv. Morex</strain>
    </source>
</reference>
<dbReference type="InterPro" id="IPR036047">
    <property type="entry name" value="F-box-like_dom_sf"/>
</dbReference>
<dbReference type="PROSITE" id="PS50181">
    <property type="entry name" value="FBOX"/>
    <property type="match status" value="1"/>
</dbReference>
<name>A0A8I6Z8L3_HORVV</name>
<dbReference type="SMART" id="SM00256">
    <property type="entry name" value="FBOX"/>
    <property type="match status" value="1"/>
</dbReference>
<dbReference type="PANTHER" id="PTHR31672">
    <property type="entry name" value="BNACNNG10540D PROTEIN"/>
    <property type="match status" value="1"/>
</dbReference>
<evidence type="ECO:0000313" key="2">
    <source>
        <dbReference type="EnsemblPlants" id="HORVU.MOREX.r3.7HG0742810.1.CDS1"/>
    </source>
</evidence>
<dbReference type="InterPro" id="IPR013187">
    <property type="entry name" value="F-box-assoc_dom_typ3"/>
</dbReference>
<sequence length="394" mass="44852">MPGKRRATAFLNHLPEDIIDRILIRLPPRDVGRCRAVCALWRNVTSTPEFTLEHHRRQPSLPILNGEGRSASLVVVRDAGKRTTGQQLWPFLTGREHRFDQICLQCTCDGFTIIAHRGQFYICNPVTHEQALLPQPPGSGPGAGSTVIALYMHRPTGEYRVLWISKPQNLFEFSLHVLTVGSGTPRHVKVTTPTALSAVMEGRLVLALIRSPPVQHRGGLHWCPDDARQITGDDQDIIVFDTEAESLRWMRSPIHPDRYHESKLVYMNGALAFSVLTSNKHPTFDVWVMQDYEANIWAFKYKIEQPAVEESRRLNLTSPKRKWKTALDAPVKWFNQIDIFNDREVLIQFNNNHVLRCDVDGKVLGMVKIAKEQYCMVLTGHRLQESLIPIPCHA</sequence>